<dbReference type="AlphaFoldDB" id="A0A0E9RFM6"/>
<reference evidence="2" key="1">
    <citation type="submission" date="2014-11" db="EMBL/GenBank/DDBJ databases">
        <authorList>
            <person name="Amaro Gonzalez C."/>
        </authorList>
    </citation>
    <scope>NUCLEOTIDE SEQUENCE</scope>
</reference>
<proteinExistence type="predicted"/>
<accession>A0A0E9RFM6</accession>
<organism evidence="2">
    <name type="scientific">Anguilla anguilla</name>
    <name type="common">European freshwater eel</name>
    <name type="synonym">Muraena anguilla</name>
    <dbReference type="NCBI Taxonomy" id="7936"/>
    <lineage>
        <taxon>Eukaryota</taxon>
        <taxon>Metazoa</taxon>
        <taxon>Chordata</taxon>
        <taxon>Craniata</taxon>
        <taxon>Vertebrata</taxon>
        <taxon>Euteleostomi</taxon>
        <taxon>Actinopterygii</taxon>
        <taxon>Neopterygii</taxon>
        <taxon>Teleostei</taxon>
        <taxon>Anguilliformes</taxon>
        <taxon>Anguillidae</taxon>
        <taxon>Anguilla</taxon>
    </lineage>
</organism>
<feature type="region of interest" description="Disordered" evidence="1">
    <location>
        <begin position="14"/>
        <end position="50"/>
    </location>
</feature>
<feature type="compositionally biased region" description="Polar residues" evidence="1">
    <location>
        <begin position="39"/>
        <end position="50"/>
    </location>
</feature>
<sequence>MDLYLESTLLPESSNHALAPVDAEQVSRSSPAKLKPTPQLDSCSLQLQGL</sequence>
<evidence type="ECO:0000256" key="1">
    <source>
        <dbReference type="SAM" id="MobiDB-lite"/>
    </source>
</evidence>
<dbReference type="EMBL" id="GBXM01080955">
    <property type="protein sequence ID" value="JAH27622.1"/>
    <property type="molecule type" value="Transcribed_RNA"/>
</dbReference>
<protein>
    <submittedName>
        <fullName evidence="2">Uncharacterized protein</fullName>
    </submittedName>
</protein>
<name>A0A0E9RFM6_ANGAN</name>
<reference evidence="2" key="2">
    <citation type="journal article" date="2015" name="Fish Shellfish Immunol.">
        <title>Early steps in the European eel (Anguilla anguilla)-Vibrio vulnificus interaction in the gills: Role of the RtxA13 toxin.</title>
        <authorList>
            <person name="Callol A."/>
            <person name="Pajuelo D."/>
            <person name="Ebbesson L."/>
            <person name="Teles M."/>
            <person name="MacKenzie S."/>
            <person name="Amaro C."/>
        </authorList>
    </citation>
    <scope>NUCLEOTIDE SEQUENCE</scope>
</reference>
<evidence type="ECO:0000313" key="2">
    <source>
        <dbReference type="EMBL" id="JAH27622.1"/>
    </source>
</evidence>